<dbReference type="EMBL" id="KQ434857">
    <property type="protein sequence ID" value="KZC08823.1"/>
    <property type="molecule type" value="Genomic_DNA"/>
</dbReference>
<dbReference type="Gene3D" id="1.10.10.1890">
    <property type="entry name" value="Ska1 microtubule binding domain-like"/>
    <property type="match status" value="1"/>
</dbReference>
<dbReference type="GO" id="GO:0051301">
    <property type="term" value="P:cell division"/>
    <property type="evidence" value="ECO:0007669"/>
    <property type="project" value="InterPro"/>
</dbReference>
<proteinExistence type="inferred from homology"/>
<dbReference type="GO" id="GO:0007059">
    <property type="term" value="P:chromosome segregation"/>
    <property type="evidence" value="ECO:0007669"/>
    <property type="project" value="InterPro"/>
</dbReference>
<dbReference type="GO" id="GO:0000940">
    <property type="term" value="C:outer kinetochore"/>
    <property type="evidence" value="ECO:0007669"/>
    <property type="project" value="TreeGrafter"/>
</dbReference>
<comment type="similarity">
    <text evidence="1">Belongs to the SKA1 family.</text>
</comment>
<evidence type="ECO:0000256" key="2">
    <source>
        <dbReference type="ARBA" id="ARBA00047182"/>
    </source>
</evidence>
<accession>A0A154PAF3</accession>
<dbReference type="GO" id="GO:0008017">
    <property type="term" value="F:microtubule binding"/>
    <property type="evidence" value="ECO:0007669"/>
    <property type="project" value="InterPro"/>
</dbReference>
<dbReference type="STRING" id="178035.A0A154PAF3"/>
<name>A0A154PAF3_DUFNO</name>
<dbReference type="PANTHER" id="PTHR28573:SF1">
    <property type="entry name" value="SPINDLE AND KINETOCHORE-ASSOCIATED PROTEIN 1"/>
    <property type="match status" value="1"/>
</dbReference>
<dbReference type="OrthoDB" id="5962at2759"/>
<dbReference type="InterPro" id="IPR009829">
    <property type="entry name" value="SKA1"/>
</dbReference>
<dbReference type="GO" id="GO:0031110">
    <property type="term" value="P:regulation of microtubule polymerization or depolymerization"/>
    <property type="evidence" value="ECO:0007669"/>
    <property type="project" value="TreeGrafter"/>
</dbReference>
<dbReference type="InterPro" id="IPR042031">
    <property type="entry name" value="SKA1_MBD_sf"/>
</dbReference>
<reference evidence="4 5" key="1">
    <citation type="submission" date="2015-07" db="EMBL/GenBank/DDBJ databases">
        <title>The genome of Dufourea novaeangliae.</title>
        <authorList>
            <person name="Pan H."/>
            <person name="Kapheim K."/>
        </authorList>
    </citation>
    <scope>NUCLEOTIDE SEQUENCE [LARGE SCALE GENOMIC DNA]</scope>
    <source>
        <strain evidence="4">0120121106</strain>
        <tissue evidence="4">Whole body</tissue>
    </source>
</reference>
<dbReference type="Proteomes" id="UP000076502">
    <property type="component" value="Unassembled WGS sequence"/>
</dbReference>
<evidence type="ECO:0000256" key="3">
    <source>
        <dbReference type="ARBA" id="ARBA00047202"/>
    </source>
</evidence>
<dbReference type="Pfam" id="PF07160">
    <property type="entry name" value="SKA1"/>
    <property type="match status" value="1"/>
</dbReference>
<dbReference type="PANTHER" id="PTHR28573">
    <property type="entry name" value="SPINDLE AND KINETOCHORE-ASSOCIATED PROTEIN 1"/>
    <property type="match status" value="1"/>
</dbReference>
<protein>
    <recommendedName>
        <fullName evidence="2">SKA complex subunit 1</fullName>
    </recommendedName>
    <alternativeName>
        <fullName evidence="3">Spindle and kinetochore-associated protein 1</fullName>
    </alternativeName>
</protein>
<organism evidence="4 5">
    <name type="scientific">Dufourea novaeangliae</name>
    <name type="common">Sweat bee</name>
    <dbReference type="NCBI Taxonomy" id="178035"/>
    <lineage>
        <taxon>Eukaryota</taxon>
        <taxon>Metazoa</taxon>
        <taxon>Ecdysozoa</taxon>
        <taxon>Arthropoda</taxon>
        <taxon>Hexapoda</taxon>
        <taxon>Insecta</taxon>
        <taxon>Pterygota</taxon>
        <taxon>Neoptera</taxon>
        <taxon>Endopterygota</taxon>
        <taxon>Hymenoptera</taxon>
        <taxon>Apocrita</taxon>
        <taxon>Aculeata</taxon>
        <taxon>Apoidea</taxon>
        <taxon>Anthophila</taxon>
        <taxon>Halictidae</taxon>
        <taxon>Rophitinae</taxon>
        <taxon>Dufourea</taxon>
    </lineage>
</organism>
<evidence type="ECO:0000313" key="5">
    <source>
        <dbReference type="Proteomes" id="UP000076502"/>
    </source>
</evidence>
<dbReference type="GO" id="GO:0000278">
    <property type="term" value="P:mitotic cell cycle"/>
    <property type="evidence" value="ECO:0007669"/>
    <property type="project" value="TreeGrafter"/>
</dbReference>
<dbReference type="AlphaFoldDB" id="A0A154PAF3"/>
<evidence type="ECO:0000313" key="4">
    <source>
        <dbReference type="EMBL" id="KZC08823.1"/>
    </source>
</evidence>
<gene>
    <name evidence="4" type="ORF">WN55_11326</name>
</gene>
<evidence type="ECO:0000256" key="1">
    <source>
        <dbReference type="ARBA" id="ARBA00006836"/>
    </source>
</evidence>
<dbReference type="GO" id="GO:0005876">
    <property type="term" value="C:spindle microtubule"/>
    <property type="evidence" value="ECO:0007669"/>
    <property type="project" value="TreeGrafter"/>
</dbReference>
<sequence>MKEQNNQCNELLSLMKVLDEKIIHMEMNVPPQVIYNYHHAQNELSNVLQEIFTCNGTTLPEKTMQTIENGIEECESPVKDCKKVLFSTRETYPTIPLITKNEFTDIPKYIIGRQPLEAVNGLIDTINQILKAKYTFLALGKAHARKHGNLTLFLHYKRLDSDICTDKEQIYFFTAEDYEKHTKSKLNKIKLNLMTVLRHCKRLREHRVKNDLRYVVITE</sequence>
<keyword evidence="5" id="KW-1185">Reference proteome</keyword>
<dbReference type="GO" id="GO:0072686">
    <property type="term" value="C:mitotic spindle"/>
    <property type="evidence" value="ECO:0007669"/>
    <property type="project" value="TreeGrafter"/>
</dbReference>